<comment type="similarity">
    <text evidence="2">Belongs to the uracil-DNA glycosylase (UDG) superfamily. Type 4 (UDGa) family.</text>
</comment>
<evidence type="ECO:0000256" key="6">
    <source>
        <dbReference type="ARBA" id="ARBA00022723"/>
    </source>
</evidence>
<dbReference type="AlphaFoldDB" id="A0A6P1GCI1"/>
<keyword evidence="11" id="KW-0234">DNA repair</keyword>
<proteinExistence type="inferred from homology"/>
<keyword evidence="10" id="KW-0411">Iron-sulfur</keyword>
<sequence length="255" mass="28981">MHIKSSRLMILKFYDRLGIETTTTDIPSSNQASITQVGAMHIDTKEFAENTTCKYQTLERDLTFVTTLDELRTLLFSFEGCQLKKGAKNTVFCDGNPNAKIMLIGEAPGEQEDKLGIPFCGRSGNLLDKMLQAIGLDRTKVYITNAVFWRPPGNRRPTPEEIQICKPFLEHHIRLVSPKLIVLLGSTAASSVLKSQDRISMLRNKFYEYKNQFIHEGISTTVMFHPSYLLRQPAQKKLAWEDLKLIRSYIDAHGL</sequence>
<protein>
    <recommendedName>
        <fullName evidence="4">Type-4 uracil-DNA glycosylase</fullName>
        <ecNumber evidence="3">3.2.2.27</ecNumber>
    </recommendedName>
</protein>
<accession>A0A6P1GCI1</accession>
<dbReference type="PANTHER" id="PTHR33693">
    <property type="entry name" value="TYPE-5 URACIL-DNA GLYCOSYLASE"/>
    <property type="match status" value="1"/>
</dbReference>
<dbReference type="Gene3D" id="3.40.470.10">
    <property type="entry name" value="Uracil-DNA glycosylase-like domain"/>
    <property type="match status" value="1"/>
</dbReference>
<dbReference type="SUPFAM" id="SSF52141">
    <property type="entry name" value="Uracil-DNA glycosylase-like"/>
    <property type="match status" value="1"/>
</dbReference>
<evidence type="ECO:0000256" key="5">
    <source>
        <dbReference type="ARBA" id="ARBA00022485"/>
    </source>
</evidence>
<dbReference type="RefSeq" id="WP_160095977.1">
    <property type="nucleotide sequence ID" value="NZ_CP047224.1"/>
</dbReference>
<reference evidence="13 14" key="1">
    <citation type="journal article" date="2020" name="MBio">
        <title>Erratum for Teymournejad et al., 'Isolation and Molecular Analysis of a Novel Neorickettsia Species That Causes Potomac Horse Fever'.</title>
        <authorList>
            <person name="Teymournejad O."/>
            <person name="Lin M."/>
            <person name="Bekebrede H."/>
            <person name="Kamr A."/>
            <person name="Toribio R.E."/>
            <person name="Arroyo L.G."/>
            <person name="Baird J.D."/>
            <person name="Rikihisa Y."/>
        </authorList>
    </citation>
    <scope>NUCLEOTIDE SEQUENCE [LARGE SCALE GENOMIC DNA]</scope>
    <source>
        <strain evidence="13 14">Fin17</strain>
    </source>
</reference>
<dbReference type="CDD" id="cd10030">
    <property type="entry name" value="UDG-F4_TTUDGA_SPO1dp_like"/>
    <property type="match status" value="1"/>
</dbReference>
<evidence type="ECO:0000256" key="3">
    <source>
        <dbReference type="ARBA" id="ARBA00012030"/>
    </source>
</evidence>
<evidence type="ECO:0000256" key="7">
    <source>
        <dbReference type="ARBA" id="ARBA00022763"/>
    </source>
</evidence>
<evidence type="ECO:0000256" key="11">
    <source>
        <dbReference type="ARBA" id="ARBA00023204"/>
    </source>
</evidence>
<keyword evidence="9" id="KW-0408">Iron</keyword>
<dbReference type="EMBL" id="CP047224">
    <property type="protein sequence ID" value="QHD65511.1"/>
    <property type="molecule type" value="Genomic_DNA"/>
</dbReference>
<gene>
    <name evidence="13" type="ORF">GP480_03795</name>
</gene>
<dbReference type="Proteomes" id="UP000464912">
    <property type="component" value="Chromosome"/>
</dbReference>
<dbReference type="InterPro" id="IPR005273">
    <property type="entry name" value="Ura-DNA_glyco_family4"/>
</dbReference>
<dbReference type="InterPro" id="IPR036895">
    <property type="entry name" value="Uracil-DNA_glycosylase-like_sf"/>
</dbReference>
<keyword evidence="6" id="KW-0479">Metal-binding</keyword>
<reference evidence="13 14" key="2">
    <citation type="journal article" date="2020" name="MBio">
        <title>Isolation and Molecular Analysis of a Novel Neorickettsia Species That Causes Potomac Horse Fever.</title>
        <authorList>
            <person name="Teymournejad O."/>
            <person name="Lin M."/>
            <person name="Bekebrede H."/>
            <person name="Kamr A."/>
            <person name="Toribio R.E."/>
            <person name="Arroyo L.G."/>
            <person name="Baird J.D."/>
            <person name="Rikihisa Y."/>
        </authorList>
    </citation>
    <scope>NUCLEOTIDE SEQUENCE [LARGE SCALE GENOMIC DNA]</scope>
    <source>
        <strain evidence="13 14">Fin17</strain>
    </source>
</reference>
<dbReference type="GO" id="GO:0046872">
    <property type="term" value="F:metal ion binding"/>
    <property type="evidence" value="ECO:0007669"/>
    <property type="project" value="UniProtKB-KW"/>
</dbReference>
<keyword evidence="14" id="KW-1185">Reference proteome</keyword>
<evidence type="ECO:0000259" key="12">
    <source>
        <dbReference type="SMART" id="SM00986"/>
    </source>
</evidence>
<dbReference type="GO" id="GO:0004844">
    <property type="term" value="F:uracil DNA N-glycosylase activity"/>
    <property type="evidence" value="ECO:0007669"/>
    <property type="project" value="UniProtKB-EC"/>
</dbReference>
<evidence type="ECO:0000256" key="10">
    <source>
        <dbReference type="ARBA" id="ARBA00023014"/>
    </source>
</evidence>
<keyword evidence="8" id="KW-0378">Hydrolase</keyword>
<name>A0A6P1GCI1_9RICK</name>
<evidence type="ECO:0000256" key="8">
    <source>
        <dbReference type="ARBA" id="ARBA00022801"/>
    </source>
</evidence>
<evidence type="ECO:0000256" key="4">
    <source>
        <dbReference type="ARBA" id="ARBA00019403"/>
    </source>
</evidence>
<evidence type="ECO:0000313" key="13">
    <source>
        <dbReference type="EMBL" id="QHD65511.1"/>
    </source>
</evidence>
<dbReference type="NCBIfam" id="TIGR00758">
    <property type="entry name" value="UDG_fam4"/>
    <property type="match status" value="1"/>
</dbReference>
<dbReference type="InterPro" id="IPR051536">
    <property type="entry name" value="UDG_Type-4/5"/>
</dbReference>
<dbReference type="GO" id="GO:0051539">
    <property type="term" value="F:4 iron, 4 sulfur cluster binding"/>
    <property type="evidence" value="ECO:0007669"/>
    <property type="project" value="UniProtKB-KW"/>
</dbReference>
<dbReference type="SMART" id="SM00987">
    <property type="entry name" value="UreE_C"/>
    <property type="match status" value="1"/>
</dbReference>
<evidence type="ECO:0000313" key="14">
    <source>
        <dbReference type="Proteomes" id="UP000464912"/>
    </source>
</evidence>
<keyword evidence="7" id="KW-0227">DNA damage</keyword>
<dbReference type="InterPro" id="IPR005122">
    <property type="entry name" value="Uracil-DNA_glycosylase-like"/>
</dbReference>
<dbReference type="PANTHER" id="PTHR33693:SF1">
    <property type="entry name" value="TYPE-4 URACIL-DNA GLYCOSYLASE"/>
    <property type="match status" value="1"/>
</dbReference>
<dbReference type="KEGG" id="nef:GP480_03795"/>
<keyword evidence="5" id="KW-0004">4Fe-4S</keyword>
<organism evidence="13 14">
    <name type="scientific">Neorickettsia findlayensis</name>
    <dbReference type="NCBI Taxonomy" id="2686014"/>
    <lineage>
        <taxon>Bacteria</taxon>
        <taxon>Pseudomonadati</taxon>
        <taxon>Pseudomonadota</taxon>
        <taxon>Alphaproteobacteria</taxon>
        <taxon>Rickettsiales</taxon>
        <taxon>Anaplasmataceae</taxon>
        <taxon>Neorickettsia</taxon>
    </lineage>
</organism>
<feature type="domain" description="Uracil-DNA glycosylase-like" evidence="12">
    <location>
        <begin position="92"/>
        <end position="244"/>
    </location>
</feature>
<evidence type="ECO:0000256" key="2">
    <source>
        <dbReference type="ARBA" id="ARBA00006521"/>
    </source>
</evidence>
<dbReference type="EC" id="3.2.2.27" evidence="3"/>
<dbReference type="SMART" id="SM00986">
    <property type="entry name" value="UDG"/>
    <property type="match status" value="1"/>
</dbReference>
<evidence type="ECO:0000256" key="9">
    <source>
        <dbReference type="ARBA" id="ARBA00023004"/>
    </source>
</evidence>
<comment type="catalytic activity">
    <reaction evidence="1">
        <text>Hydrolyzes single-stranded DNA or mismatched double-stranded DNA and polynucleotides, releasing free uracil.</text>
        <dbReference type="EC" id="3.2.2.27"/>
    </reaction>
</comment>
<dbReference type="GO" id="GO:0006281">
    <property type="term" value="P:DNA repair"/>
    <property type="evidence" value="ECO:0007669"/>
    <property type="project" value="UniProtKB-KW"/>
</dbReference>
<dbReference type="Pfam" id="PF03167">
    <property type="entry name" value="UDG"/>
    <property type="match status" value="1"/>
</dbReference>
<evidence type="ECO:0000256" key="1">
    <source>
        <dbReference type="ARBA" id="ARBA00001400"/>
    </source>
</evidence>